<evidence type="ECO:0000313" key="2">
    <source>
        <dbReference type="Proteomes" id="UP000322181"/>
    </source>
</evidence>
<dbReference type="EMBL" id="VXKB01000001">
    <property type="protein sequence ID" value="KAA8716682.1"/>
    <property type="molecule type" value="Genomic_DNA"/>
</dbReference>
<organism evidence="1 2">
    <name type="scientific">Morganella psychrotolerans</name>
    <dbReference type="NCBI Taxonomy" id="368603"/>
    <lineage>
        <taxon>Bacteria</taxon>
        <taxon>Pseudomonadati</taxon>
        <taxon>Pseudomonadota</taxon>
        <taxon>Gammaproteobacteria</taxon>
        <taxon>Enterobacterales</taxon>
        <taxon>Morganellaceae</taxon>
        <taxon>Morganella</taxon>
    </lineage>
</organism>
<protein>
    <submittedName>
        <fullName evidence="1">Uncharacterized protein</fullName>
    </submittedName>
</protein>
<evidence type="ECO:0000313" key="1">
    <source>
        <dbReference type="EMBL" id="KAA8716682.1"/>
    </source>
</evidence>
<dbReference type="AlphaFoldDB" id="A0A5M9R905"/>
<reference evidence="1 2" key="1">
    <citation type="submission" date="2019-09" db="EMBL/GenBank/DDBJ databases">
        <title>Draft genome sequence of various Type strains from the CCUG.</title>
        <authorList>
            <person name="Pineiro-Iglesias B."/>
            <person name="Tunovic T."/>
            <person name="Unosson C."/>
            <person name="Inganas E."/>
            <person name="Ohlen M."/>
            <person name="Cardew S."/>
            <person name="Jensie-Markopoulos S."/>
            <person name="Salva-Serra F."/>
            <person name="Jaen-Luchoro D."/>
            <person name="Karlsson R."/>
            <person name="Svensson-Stadler L."/>
            <person name="Chun J."/>
            <person name="Moore E."/>
        </authorList>
    </citation>
    <scope>NUCLEOTIDE SEQUENCE [LARGE SCALE GENOMIC DNA]</scope>
    <source>
        <strain evidence="1 2">CCUG 53682T</strain>
    </source>
</reference>
<name>A0A5M9R905_9GAMM</name>
<comment type="caution">
    <text evidence="1">The sequence shown here is derived from an EMBL/GenBank/DDBJ whole genome shotgun (WGS) entry which is preliminary data.</text>
</comment>
<accession>A0A5M9R905</accession>
<proteinExistence type="predicted"/>
<dbReference type="Proteomes" id="UP000322181">
    <property type="component" value="Unassembled WGS sequence"/>
</dbReference>
<dbReference type="RefSeq" id="WP_067363822.1">
    <property type="nucleotide sequence ID" value="NZ_BAAAFS010000001.1"/>
</dbReference>
<gene>
    <name evidence="1" type="ORF">F4V73_02020</name>
</gene>
<sequence length="59" mass="6589">MDNLRNKTKQLCSLILAIHELKSAGFSNCDLKIMMGLTLDLSFQLQLLVEETIPAPDVN</sequence>